<comment type="caution">
    <text evidence="10">The sequence shown here is derived from an EMBL/GenBank/DDBJ whole genome shotgun (WGS) entry which is preliminary data.</text>
</comment>
<feature type="signal peptide" evidence="8">
    <location>
        <begin position="1"/>
        <end position="16"/>
    </location>
</feature>
<keyword evidence="4" id="KW-0677">Repeat</keyword>
<reference evidence="10" key="1">
    <citation type="submission" date="2016-03" db="EMBL/GenBank/DDBJ databases">
        <title>Mechanisms controlling the formation of the plant cell surface in tip-growing cells are functionally conserved among land plants.</title>
        <authorList>
            <person name="Honkanen S."/>
            <person name="Jones V.A."/>
            <person name="Morieri G."/>
            <person name="Champion C."/>
            <person name="Hetherington A.J."/>
            <person name="Kelly S."/>
            <person name="Saint-Marcoux D."/>
            <person name="Proust H."/>
            <person name="Prescott H."/>
            <person name="Dolan L."/>
        </authorList>
    </citation>
    <scope>NUCLEOTIDE SEQUENCE [LARGE SCALE GENOMIC DNA]</scope>
    <source>
        <tissue evidence="10">Whole gametophyte</tissue>
    </source>
</reference>
<dbReference type="PANTHER" id="PTHR48060">
    <property type="entry name" value="DNA DAMAGE-REPAIR/TOLERATION PROTEIN DRT100"/>
    <property type="match status" value="1"/>
</dbReference>
<feature type="chain" id="PRO_5008052059" description="Leucine-rich repeat-containing N-terminal plant-type domain-containing protein" evidence="8">
    <location>
        <begin position="17"/>
        <end position="518"/>
    </location>
</feature>
<evidence type="ECO:0000313" key="11">
    <source>
        <dbReference type="Proteomes" id="UP000077202"/>
    </source>
</evidence>
<dbReference type="PANTHER" id="PTHR48060:SF21">
    <property type="entry name" value="L DOMAIN-LIKE PROTEIN"/>
    <property type="match status" value="1"/>
</dbReference>
<evidence type="ECO:0000256" key="8">
    <source>
        <dbReference type="SAM" id="SignalP"/>
    </source>
</evidence>
<evidence type="ECO:0000256" key="1">
    <source>
        <dbReference type="ARBA" id="ARBA00004370"/>
    </source>
</evidence>
<evidence type="ECO:0000259" key="9">
    <source>
        <dbReference type="Pfam" id="PF08263"/>
    </source>
</evidence>
<dbReference type="FunFam" id="3.80.10.10:FF:000400">
    <property type="entry name" value="Nuclear pore complex protein NUP107"/>
    <property type="match status" value="1"/>
</dbReference>
<dbReference type="Pfam" id="PF00560">
    <property type="entry name" value="LRR_1"/>
    <property type="match status" value="4"/>
</dbReference>
<dbReference type="InterPro" id="IPR001611">
    <property type="entry name" value="Leu-rich_rpt"/>
</dbReference>
<keyword evidence="5 7" id="KW-0472">Membrane</keyword>
<dbReference type="SUPFAM" id="SSF52058">
    <property type="entry name" value="L domain-like"/>
    <property type="match status" value="1"/>
</dbReference>
<organism evidence="10 11">
    <name type="scientific">Marchantia polymorpha subsp. ruderalis</name>
    <dbReference type="NCBI Taxonomy" id="1480154"/>
    <lineage>
        <taxon>Eukaryota</taxon>
        <taxon>Viridiplantae</taxon>
        <taxon>Streptophyta</taxon>
        <taxon>Embryophyta</taxon>
        <taxon>Marchantiophyta</taxon>
        <taxon>Marchantiopsida</taxon>
        <taxon>Marchantiidae</taxon>
        <taxon>Marchantiales</taxon>
        <taxon>Marchantiaceae</taxon>
        <taxon>Marchantia</taxon>
    </lineage>
</organism>
<keyword evidence="7" id="KW-1133">Transmembrane helix</keyword>
<dbReference type="FunFam" id="3.80.10.10:FF:000041">
    <property type="entry name" value="LRR receptor-like serine/threonine-protein kinase ERECTA"/>
    <property type="match status" value="1"/>
</dbReference>
<accession>A0A176VUR4</accession>
<sequence length="518" mass="57332">MLVILVLCCLQLGACSVGQEDTTFGEVTRIETLVETLQDPDFDARAESAGKEHGSINIEFWLPPAASVEAHMGQQQAHGGPSSQRELQQFRLQEEAVDTSLTIRHEPHHRSLEESARSRRISRTLLQDSFGEADALLQFKAEIENYTDNALDGWTTGNRSTYCSWTRVICDDELHVISLNFSRLKMNGTLGPSLGKLEYLEDLDLSHNFLLSELPVEWGRLQRLQTLNVNDNFLFGGVPAEYGNMSSLRVLYIGVQGWFFNGSIPEELGLLSELEVLALGTLFNFDAKQEYYPYRSNKMRGPIPKSIANCTKLCLADLKSILQINLSNNSLTGGIPPEFGGLENLQYLRLHVNKLTGEIPPELGRLQKMVYLILHSNNLTGTIPASLANCSSLKNTRLSNNELTGTQRKRKLGHTRGSVVRAFVLKPGNDQLCGPPLETTCVAQDSNASGSLATPGAPSSELLDGTFWRAFEIGAAIGVVILLGTLSIIPFTRHWLLHPQVFARPSKKLKFGVFREPT</sequence>
<evidence type="ECO:0000256" key="3">
    <source>
        <dbReference type="ARBA" id="ARBA00022729"/>
    </source>
</evidence>
<dbReference type="Proteomes" id="UP000077202">
    <property type="component" value="Unassembled WGS sequence"/>
</dbReference>
<dbReference type="Gene3D" id="3.80.10.10">
    <property type="entry name" value="Ribonuclease Inhibitor"/>
    <property type="match status" value="2"/>
</dbReference>
<dbReference type="InterPro" id="IPR013210">
    <property type="entry name" value="LRR_N_plant-typ"/>
</dbReference>
<evidence type="ECO:0000256" key="5">
    <source>
        <dbReference type="ARBA" id="ARBA00023136"/>
    </source>
</evidence>
<evidence type="ECO:0000256" key="2">
    <source>
        <dbReference type="ARBA" id="ARBA00022614"/>
    </source>
</evidence>
<dbReference type="Pfam" id="PF08263">
    <property type="entry name" value="LRRNT_2"/>
    <property type="match status" value="1"/>
</dbReference>
<dbReference type="AlphaFoldDB" id="A0A176VUR4"/>
<keyword evidence="6" id="KW-0325">Glycoprotein</keyword>
<comment type="subcellular location">
    <subcellularLocation>
        <location evidence="1">Membrane</location>
    </subcellularLocation>
</comment>
<name>A0A176VUR4_MARPO</name>
<gene>
    <name evidence="10" type="ORF">AXG93_2752s1250</name>
</gene>
<dbReference type="GO" id="GO:0016020">
    <property type="term" value="C:membrane"/>
    <property type="evidence" value="ECO:0007669"/>
    <property type="project" value="UniProtKB-SubCell"/>
</dbReference>
<evidence type="ECO:0000256" key="4">
    <source>
        <dbReference type="ARBA" id="ARBA00022737"/>
    </source>
</evidence>
<protein>
    <recommendedName>
        <fullName evidence="9">Leucine-rich repeat-containing N-terminal plant-type domain-containing protein</fullName>
    </recommendedName>
</protein>
<feature type="transmembrane region" description="Helical" evidence="7">
    <location>
        <begin position="467"/>
        <end position="489"/>
    </location>
</feature>
<dbReference type="EMBL" id="LVLJ01002675">
    <property type="protein sequence ID" value="OAE24111.1"/>
    <property type="molecule type" value="Genomic_DNA"/>
</dbReference>
<keyword evidence="7" id="KW-0812">Transmembrane</keyword>
<dbReference type="InterPro" id="IPR032675">
    <property type="entry name" value="LRR_dom_sf"/>
</dbReference>
<dbReference type="InterPro" id="IPR053211">
    <property type="entry name" value="DNA_repair-toleration"/>
</dbReference>
<evidence type="ECO:0000313" key="10">
    <source>
        <dbReference type="EMBL" id="OAE24111.1"/>
    </source>
</evidence>
<keyword evidence="11" id="KW-1185">Reference proteome</keyword>
<proteinExistence type="predicted"/>
<keyword evidence="3 8" id="KW-0732">Signal</keyword>
<evidence type="ECO:0000256" key="6">
    <source>
        <dbReference type="ARBA" id="ARBA00023180"/>
    </source>
</evidence>
<feature type="domain" description="Leucine-rich repeat-containing N-terminal plant-type" evidence="9">
    <location>
        <begin position="132"/>
        <end position="171"/>
    </location>
</feature>
<keyword evidence="2" id="KW-0433">Leucine-rich repeat</keyword>
<evidence type="ECO:0000256" key="7">
    <source>
        <dbReference type="SAM" id="Phobius"/>
    </source>
</evidence>